<evidence type="ECO:0000313" key="2">
    <source>
        <dbReference type="Proteomes" id="UP000219281"/>
    </source>
</evidence>
<sequence length="62" mass="7197">MKLFACQSELSDKIGTSTEEYLQEDVSRGSIRQLCFMQKKFKQFLKNAYCKTIIIKISILSL</sequence>
<evidence type="ECO:0000313" key="1">
    <source>
        <dbReference type="EMBL" id="SOD20214.1"/>
    </source>
</evidence>
<organism evidence="1 2">
    <name type="scientific">Pedobacter xixiisoli</name>
    <dbReference type="NCBI Taxonomy" id="1476464"/>
    <lineage>
        <taxon>Bacteria</taxon>
        <taxon>Pseudomonadati</taxon>
        <taxon>Bacteroidota</taxon>
        <taxon>Sphingobacteriia</taxon>
        <taxon>Sphingobacteriales</taxon>
        <taxon>Sphingobacteriaceae</taxon>
        <taxon>Pedobacter</taxon>
    </lineage>
</organism>
<gene>
    <name evidence="1" type="ORF">SAMN06297358_3927</name>
</gene>
<name>A0A286AE81_9SPHI</name>
<accession>A0A286AE81</accession>
<dbReference type="EMBL" id="OCMT01000004">
    <property type="protein sequence ID" value="SOD20214.1"/>
    <property type="molecule type" value="Genomic_DNA"/>
</dbReference>
<keyword evidence="2" id="KW-1185">Reference proteome</keyword>
<dbReference type="Proteomes" id="UP000219281">
    <property type="component" value="Unassembled WGS sequence"/>
</dbReference>
<reference evidence="2" key="1">
    <citation type="submission" date="2017-09" db="EMBL/GenBank/DDBJ databases">
        <authorList>
            <person name="Varghese N."/>
            <person name="Submissions S."/>
        </authorList>
    </citation>
    <scope>NUCLEOTIDE SEQUENCE [LARGE SCALE GENOMIC DNA]</scope>
    <source>
        <strain evidence="2">CGMCC 1.12803</strain>
    </source>
</reference>
<proteinExistence type="predicted"/>
<dbReference type="AlphaFoldDB" id="A0A286AE81"/>
<protein>
    <submittedName>
        <fullName evidence="1">Uncharacterized protein</fullName>
    </submittedName>
</protein>